<reference evidence="2" key="1">
    <citation type="journal article" date="2004" name="Nature">
        <title>Genome duplication in the teleost fish Tetraodon nigroviridis reveals the early vertebrate proto-karyotype.</title>
        <authorList>
            <person name="Jaillon O."/>
            <person name="Aury J.-M."/>
            <person name="Brunet F."/>
            <person name="Petit J.-L."/>
            <person name="Stange-Thomann N."/>
            <person name="Mauceli E."/>
            <person name="Bouneau L."/>
            <person name="Fischer C."/>
            <person name="Ozouf-Costaz C."/>
            <person name="Bernot A."/>
            <person name="Nicaud S."/>
            <person name="Jaffe D."/>
            <person name="Fisher S."/>
            <person name="Lutfalla G."/>
            <person name="Dossat C."/>
            <person name="Segurens B."/>
            <person name="Dasilva C."/>
            <person name="Salanoubat M."/>
            <person name="Levy M."/>
            <person name="Boudet N."/>
            <person name="Castellano S."/>
            <person name="Anthouard V."/>
            <person name="Jubin C."/>
            <person name="Castelli V."/>
            <person name="Katinka M."/>
            <person name="Vacherie B."/>
            <person name="Biemont C."/>
            <person name="Skalli Z."/>
            <person name="Cattolico L."/>
            <person name="Poulain J."/>
            <person name="De Berardinis V."/>
            <person name="Cruaud C."/>
            <person name="Duprat S."/>
            <person name="Brottier P."/>
            <person name="Coutanceau J.-P."/>
            <person name="Gouzy J."/>
            <person name="Parra G."/>
            <person name="Lardier G."/>
            <person name="Chapple C."/>
            <person name="McKernan K.J."/>
            <person name="McEwan P."/>
            <person name="Bosak S."/>
            <person name="Kellis M."/>
            <person name="Volff J.-N."/>
            <person name="Guigo R."/>
            <person name="Zody M.C."/>
            <person name="Mesirov J."/>
            <person name="Lindblad-Toh K."/>
            <person name="Birren B."/>
            <person name="Nusbaum C."/>
            <person name="Kahn D."/>
            <person name="Robinson-Rechavi M."/>
            <person name="Laudet V."/>
            <person name="Schachter V."/>
            <person name="Quetier F."/>
            <person name="Saurin W."/>
            <person name="Scarpelli C."/>
            <person name="Wincker P."/>
            <person name="Lander E.S."/>
            <person name="Weissenbach J."/>
            <person name="Roest Crollius H."/>
        </authorList>
    </citation>
    <scope>NUCLEOTIDE SEQUENCE [LARGE SCALE GENOMIC DNA]</scope>
</reference>
<organism evidence="2">
    <name type="scientific">Tetraodon nigroviridis</name>
    <name type="common">Spotted green pufferfish</name>
    <name type="synonym">Chelonodon nigroviridis</name>
    <dbReference type="NCBI Taxonomy" id="99883"/>
    <lineage>
        <taxon>Eukaryota</taxon>
        <taxon>Metazoa</taxon>
        <taxon>Chordata</taxon>
        <taxon>Craniata</taxon>
        <taxon>Vertebrata</taxon>
        <taxon>Euteleostomi</taxon>
        <taxon>Actinopterygii</taxon>
        <taxon>Neopterygii</taxon>
        <taxon>Teleostei</taxon>
        <taxon>Neoteleostei</taxon>
        <taxon>Acanthomorphata</taxon>
        <taxon>Eupercaria</taxon>
        <taxon>Tetraodontiformes</taxon>
        <taxon>Tetradontoidea</taxon>
        <taxon>Tetraodontidae</taxon>
        <taxon>Tetraodon</taxon>
    </lineage>
</organism>
<dbReference type="AlphaFoldDB" id="Q4SRS4"/>
<name>Q4SRS4_TETNG</name>
<accession>Q4SRS4</accession>
<reference evidence="2" key="2">
    <citation type="submission" date="2004-02" db="EMBL/GenBank/DDBJ databases">
        <authorList>
            <consortium name="Genoscope"/>
            <consortium name="Whitehead Institute Centre for Genome Research"/>
        </authorList>
    </citation>
    <scope>NUCLEOTIDE SEQUENCE</scope>
</reference>
<proteinExistence type="predicted"/>
<feature type="region of interest" description="Disordered" evidence="1">
    <location>
        <begin position="22"/>
        <end position="41"/>
    </location>
</feature>
<evidence type="ECO:0000313" key="2">
    <source>
        <dbReference type="EMBL" id="CAF96658.1"/>
    </source>
</evidence>
<gene>
    <name evidence="2" type="ORF">GSTENG00013773001</name>
</gene>
<sequence length="75" mass="8767">MSYRALCCQRWQSRYKIKVTKNQQTPDHLSHRQPGHAGDDVTRLHRLRCRRRFAEQHISASVSFSTFASPEQLGV</sequence>
<protein>
    <submittedName>
        <fullName evidence="2">(spotted green pufferfish) hypothetical protein</fullName>
    </submittedName>
</protein>
<evidence type="ECO:0000256" key="1">
    <source>
        <dbReference type="SAM" id="MobiDB-lite"/>
    </source>
</evidence>
<comment type="caution">
    <text evidence="2">The sequence shown here is derived from an EMBL/GenBank/DDBJ whole genome shotgun (WGS) entry which is preliminary data.</text>
</comment>
<dbReference type="EMBL" id="CAAE01014495">
    <property type="protein sequence ID" value="CAF96658.1"/>
    <property type="molecule type" value="Genomic_DNA"/>
</dbReference>
<dbReference type="KEGG" id="tng:GSTEN00013773G001"/>